<comment type="caution">
    <text evidence="1">The sequence shown here is derived from an EMBL/GenBank/DDBJ whole genome shotgun (WGS) entry which is preliminary data.</text>
</comment>
<evidence type="ECO:0000313" key="1">
    <source>
        <dbReference type="EMBL" id="KAJ3527389.1"/>
    </source>
</evidence>
<reference evidence="1" key="1">
    <citation type="submission" date="2022-08" db="EMBL/GenBank/DDBJ databases">
        <title>Genome Sequence of Fusarium decemcellulare.</title>
        <authorList>
            <person name="Buettner E."/>
        </authorList>
    </citation>
    <scope>NUCLEOTIDE SEQUENCE</scope>
    <source>
        <strain evidence="1">Babe19</strain>
    </source>
</reference>
<proteinExistence type="predicted"/>
<keyword evidence="2" id="KW-1185">Reference proteome</keyword>
<protein>
    <submittedName>
        <fullName evidence="1">Uncharacterized protein</fullName>
    </submittedName>
</protein>
<name>A0ACC1RWV9_9HYPO</name>
<accession>A0ACC1RWV9</accession>
<evidence type="ECO:0000313" key="2">
    <source>
        <dbReference type="Proteomes" id="UP001148629"/>
    </source>
</evidence>
<sequence>MSNSEVLLIITPFTPKPEWLAHLKGKCPDVEVITYPTELYAVEVPKEVPADVWKRTTSLFTWKAFPPKDWVPNLKFVQLLSAGCAQIFGLPLFEETDVAFSTSNGSHAPQVAEWVFATWLAHQHFIPHYLDLQKQSKWVDPDSDEDTEDSVGLRVGILGYGNIGRQVAKIATTLGMDVHAYTLHERATPESRKDDGFTETGLGDPEGLLPSKWFHGKDQLNDFLASDLDLLVILLPLTEQTRNMISKEQFKLLSKKKTYVCNAGRGPIINTDDLLAALDGQQIRGAALDVTEPEPLPEDSKLWKYKNVIITPHCAGNSNHVYERVFKILTYNLERRAKGQEPINKVRKSLGY</sequence>
<dbReference type="Proteomes" id="UP001148629">
    <property type="component" value="Unassembled WGS sequence"/>
</dbReference>
<gene>
    <name evidence="1" type="ORF">NM208_g10722</name>
</gene>
<organism evidence="1 2">
    <name type="scientific">Fusarium decemcellulare</name>
    <dbReference type="NCBI Taxonomy" id="57161"/>
    <lineage>
        <taxon>Eukaryota</taxon>
        <taxon>Fungi</taxon>
        <taxon>Dikarya</taxon>
        <taxon>Ascomycota</taxon>
        <taxon>Pezizomycotina</taxon>
        <taxon>Sordariomycetes</taxon>
        <taxon>Hypocreomycetidae</taxon>
        <taxon>Hypocreales</taxon>
        <taxon>Nectriaceae</taxon>
        <taxon>Fusarium</taxon>
        <taxon>Fusarium decemcellulare species complex</taxon>
    </lineage>
</organism>
<dbReference type="EMBL" id="JANRMS010001567">
    <property type="protein sequence ID" value="KAJ3527389.1"/>
    <property type="molecule type" value="Genomic_DNA"/>
</dbReference>